<evidence type="ECO:0000256" key="11">
    <source>
        <dbReference type="ARBA" id="ARBA00023170"/>
    </source>
</evidence>
<dbReference type="GeneTree" id="ENSGT00940000155918"/>
<proteinExistence type="inferred from homology"/>
<feature type="transmembrane region" description="Helical" evidence="18">
    <location>
        <begin position="359"/>
        <end position="385"/>
    </location>
</feature>
<feature type="compositionally biased region" description="Basic and acidic residues" evidence="17">
    <location>
        <begin position="876"/>
        <end position="895"/>
    </location>
</feature>
<keyword evidence="10" id="KW-1015">Disulfide bond</keyword>
<dbReference type="PANTHER" id="PTHR32546">
    <property type="entry name" value="G-PROTEIN COUPLED RECEPTOR 158-RELATED"/>
    <property type="match status" value="1"/>
</dbReference>
<dbReference type="PANTHER" id="PTHR32546:SF27">
    <property type="entry name" value="G PROTEIN-COUPLED RECEPTOR 158B"/>
    <property type="match status" value="1"/>
</dbReference>
<feature type="region of interest" description="Disordered" evidence="17">
    <location>
        <begin position="864"/>
        <end position="895"/>
    </location>
</feature>
<feature type="region of interest" description="Disordered" evidence="17">
    <location>
        <begin position="971"/>
        <end position="1004"/>
    </location>
</feature>
<reference evidence="20" key="3">
    <citation type="submission" date="2025-09" db="UniProtKB">
        <authorList>
            <consortium name="Ensembl"/>
        </authorList>
    </citation>
    <scope>IDENTIFICATION</scope>
</reference>
<keyword evidence="7" id="KW-0770">Synapse</keyword>
<dbReference type="InParanoid" id="H3CR26"/>
<evidence type="ECO:0000256" key="17">
    <source>
        <dbReference type="SAM" id="MobiDB-lite"/>
    </source>
</evidence>
<dbReference type="OMA" id="TMECKPV"/>
<feature type="region of interest" description="Disordered" evidence="17">
    <location>
        <begin position="703"/>
        <end position="747"/>
    </location>
</feature>
<dbReference type="Ensembl" id="ENSTNIT00000010891.1">
    <property type="protein sequence ID" value="ENSTNIP00000010710.1"/>
    <property type="gene ID" value="ENSTNIG00000007890.1"/>
</dbReference>
<protein>
    <submittedName>
        <fullName evidence="20">G protein-coupled receptor 158b</fullName>
    </submittedName>
</protein>
<evidence type="ECO:0000313" key="21">
    <source>
        <dbReference type="Proteomes" id="UP000007303"/>
    </source>
</evidence>
<comment type="subcellular location">
    <subcellularLocation>
        <location evidence="1">Cell projection</location>
        <location evidence="1">Neuron projection</location>
    </subcellularLocation>
    <subcellularLocation>
        <location evidence="16">Postsynaptic cell membrane</location>
        <topology evidence="16">Multi-pass membrane protein</topology>
    </subcellularLocation>
</comment>
<keyword evidence="4 18" id="KW-0812">Transmembrane</keyword>
<feature type="transmembrane region" description="Helical" evidence="18">
    <location>
        <begin position="524"/>
        <end position="544"/>
    </location>
</feature>
<evidence type="ECO:0000256" key="4">
    <source>
        <dbReference type="ARBA" id="ARBA00022692"/>
    </source>
</evidence>
<comment type="similarity">
    <text evidence="2">Belongs to the G-protein coupled receptor 3 family.</text>
</comment>
<dbReference type="Pfam" id="PF00003">
    <property type="entry name" value="7tm_3"/>
    <property type="match status" value="1"/>
</dbReference>
<organism evidence="20 21">
    <name type="scientific">Tetraodon nigroviridis</name>
    <name type="common">Spotted green pufferfish</name>
    <name type="synonym">Chelonodon nigroviridis</name>
    <dbReference type="NCBI Taxonomy" id="99883"/>
    <lineage>
        <taxon>Eukaryota</taxon>
        <taxon>Metazoa</taxon>
        <taxon>Chordata</taxon>
        <taxon>Craniata</taxon>
        <taxon>Vertebrata</taxon>
        <taxon>Euteleostomi</taxon>
        <taxon>Actinopterygii</taxon>
        <taxon>Neopterygii</taxon>
        <taxon>Teleostei</taxon>
        <taxon>Neoteleostei</taxon>
        <taxon>Acanthomorphata</taxon>
        <taxon>Eupercaria</taxon>
        <taxon>Tetraodontiformes</taxon>
        <taxon>Tetradontoidea</taxon>
        <taxon>Tetraodontidae</taxon>
        <taxon>Tetraodon</taxon>
    </lineage>
</organism>
<dbReference type="GO" id="GO:0045211">
    <property type="term" value="C:postsynaptic membrane"/>
    <property type="evidence" value="ECO:0007669"/>
    <property type="project" value="UniProtKB-SubCell"/>
</dbReference>
<dbReference type="FunCoup" id="H3CR26">
    <property type="interactions" value="462"/>
</dbReference>
<reference evidence="21" key="1">
    <citation type="journal article" date="2004" name="Nature">
        <title>Genome duplication in the teleost fish Tetraodon nigroviridis reveals the early vertebrate proto-karyotype.</title>
        <authorList>
            <person name="Jaillon O."/>
            <person name="Aury J.-M."/>
            <person name="Brunet F."/>
            <person name="Petit J.-L."/>
            <person name="Stange-Thomann N."/>
            <person name="Mauceli E."/>
            <person name="Bouneau L."/>
            <person name="Fischer C."/>
            <person name="Ozouf-Costaz C."/>
            <person name="Bernot A."/>
            <person name="Nicaud S."/>
            <person name="Jaffe D."/>
            <person name="Fisher S."/>
            <person name="Lutfalla G."/>
            <person name="Dossat C."/>
            <person name="Segurens B."/>
            <person name="Dasilva C."/>
            <person name="Salanoubat M."/>
            <person name="Levy M."/>
            <person name="Boudet N."/>
            <person name="Castellano S."/>
            <person name="Anthouard V."/>
            <person name="Jubin C."/>
            <person name="Castelli V."/>
            <person name="Katinka M."/>
            <person name="Vacherie B."/>
            <person name="Biemont C."/>
            <person name="Skalli Z."/>
            <person name="Cattolico L."/>
            <person name="Poulain J."/>
            <person name="De Berardinis V."/>
            <person name="Cruaud C."/>
            <person name="Duprat S."/>
            <person name="Brottier P."/>
            <person name="Coutanceau J.-P."/>
            <person name="Gouzy J."/>
            <person name="Parra G."/>
            <person name="Lardier G."/>
            <person name="Chapple C."/>
            <person name="McKernan K.J."/>
            <person name="McEwan P."/>
            <person name="Bosak S."/>
            <person name="Kellis M."/>
            <person name="Volff J.-N."/>
            <person name="Guigo R."/>
            <person name="Zody M.C."/>
            <person name="Mesirov J."/>
            <person name="Lindblad-Toh K."/>
            <person name="Birren B."/>
            <person name="Nusbaum C."/>
            <person name="Kahn D."/>
            <person name="Robinson-Rechavi M."/>
            <person name="Laudet V."/>
            <person name="Schachter V."/>
            <person name="Quetier F."/>
            <person name="Saurin W."/>
            <person name="Scarpelli C."/>
            <person name="Wincker P."/>
            <person name="Lander E.S."/>
            <person name="Weissenbach J."/>
            <person name="Roest Crollius H."/>
        </authorList>
    </citation>
    <scope>NUCLEOTIDE SEQUENCE [LARGE SCALE GENOMIC DNA]</scope>
</reference>
<dbReference type="Proteomes" id="UP000007303">
    <property type="component" value="Unassembled WGS sequence"/>
</dbReference>
<evidence type="ECO:0000256" key="18">
    <source>
        <dbReference type="SAM" id="Phobius"/>
    </source>
</evidence>
<evidence type="ECO:0000256" key="1">
    <source>
        <dbReference type="ARBA" id="ARBA00004487"/>
    </source>
</evidence>
<keyword evidence="12" id="KW-0325">Glycoprotein</keyword>
<evidence type="ECO:0000256" key="6">
    <source>
        <dbReference type="ARBA" id="ARBA00022989"/>
    </source>
</evidence>
<evidence type="ECO:0000256" key="10">
    <source>
        <dbReference type="ARBA" id="ARBA00023157"/>
    </source>
</evidence>
<evidence type="ECO:0000256" key="14">
    <source>
        <dbReference type="ARBA" id="ARBA00023257"/>
    </source>
</evidence>
<dbReference type="GO" id="GO:0043005">
    <property type="term" value="C:neuron projection"/>
    <property type="evidence" value="ECO:0007669"/>
    <property type="project" value="UniProtKB-SubCell"/>
</dbReference>
<feature type="domain" description="G-protein coupled receptors family 3 profile" evidence="19">
    <location>
        <begin position="360"/>
        <end position="610"/>
    </location>
</feature>
<keyword evidence="15" id="KW-0966">Cell projection</keyword>
<feature type="compositionally biased region" description="Basic and acidic residues" evidence="17">
    <location>
        <begin position="703"/>
        <end position="725"/>
    </location>
</feature>
<keyword evidence="6 18" id="KW-1133">Transmembrane helix</keyword>
<evidence type="ECO:0000256" key="15">
    <source>
        <dbReference type="ARBA" id="ARBA00023273"/>
    </source>
</evidence>
<dbReference type="HOGENOM" id="CLU_006832_1_0_1"/>
<reference evidence="20" key="2">
    <citation type="submission" date="2025-08" db="UniProtKB">
        <authorList>
            <consortium name="Ensembl"/>
        </authorList>
    </citation>
    <scope>IDENTIFICATION</scope>
</reference>
<feature type="transmembrane region" description="Helical" evidence="18">
    <location>
        <begin position="556"/>
        <end position="574"/>
    </location>
</feature>
<evidence type="ECO:0000256" key="9">
    <source>
        <dbReference type="ARBA" id="ARBA00023136"/>
    </source>
</evidence>
<evidence type="ECO:0000256" key="3">
    <source>
        <dbReference type="ARBA" id="ARBA00022475"/>
    </source>
</evidence>
<keyword evidence="21" id="KW-1185">Reference proteome</keyword>
<evidence type="ECO:0000313" key="20">
    <source>
        <dbReference type="Ensembl" id="ENSTNIP00000010710.1"/>
    </source>
</evidence>
<dbReference type="InterPro" id="IPR054714">
    <property type="entry name" value="GPR158_179_extracellular"/>
</dbReference>
<keyword evidence="8" id="KW-0297">G-protein coupled receptor</keyword>
<evidence type="ECO:0000256" key="8">
    <source>
        <dbReference type="ARBA" id="ARBA00023040"/>
    </source>
</evidence>
<dbReference type="Pfam" id="PF22572">
    <property type="entry name" value="GPR158_179_EC"/>
    <property type="match status" value="1"/>
</dbReference>
<keyword evidence="9 18" id="KW-0472">Membrane</keyword>
<dbReference type="PROSITE" id="PS50259">
    <property type="entry name" value="G_PROTEIN_RECEP_F3_4"/>
    <property type="match status" value="1"/>
</dbReference>
<name>H3CR26_TETNG</name>
<feature type="compositionally biased region" description="Basic and acidic residues" evidence="17">
    <location>
        <begin position="986"/>
        <end position="997"/>
    </location>
</feature>
<evidence type="ECO:0000256" key="16">
    <source>
        <dbReference type="ARBA" id="ARBA00034104"/>
    </source>
</evidence>
<keyword evidence="5" id="KW-0732">Signal</keyword>
<dbReference type="STRING" id="99883.ENSTNIP00000010710"/>
<keyword evidence="14" id="KW-0628">Postsynaptic cell membrane</keyword>
<feature type="transmembrane region" description="Helical" evidence="18">
    <location>
        <begin position="430"/>
        <end position="449"/>
    </location>
</feature>
<accession>H3CR26</accession>
<evidence type="ECO:0000256" key="2">
    <source>
        <dbReference type="ARBA" id="ARBA00007242"/>
    </source>
</evidence>
<evidence type="ECO:0000256" key="12">
    <source>
        <dbReference type="ARBA" id="ARBA00023180"/>
    </source>
</evidence>
<feature type="transmembrane region" description="Helical" evidence="18">
    <location>
        <begin position="397"/>
        <end position="418"/>
    </location>
</feature>
<keyword evidence="13" id="KW-0807">Transducer</keyword>
<dbReference type="CDD" id="cd15293">
    <property type="entry name" value="7tmC_GPR158-like"/>
    <property type="match status" value="1"/>
</dbReference>
<sequence>QNINRDAHPHPTSFPGPVTERAVVAHKLEEDLPRVVTAFLHTGDSSALRQVNCSRRYELRSLRGGLHVASHYSLHGILDTLAHATNFLNTILQANRSREHTLQRDIHWYHALVQSILEGDPKIHRAVVTFHADATTPGPHIFLQATRSEEEVVLQDLSRSAHQLLKNRSPESDWFHEFRDGRRPQAHRRAPDGAGAPAGGYLLDKSHIKWSAPYLECEHGAFVPHWLLTLSAGFYGLTSSSAPIFRGVVRVDVNLQDVDIDQCSTSGWFAGTHRCNLTSMECTPIGGHGFVLDKYRCQCRKGFYHPNRVALNGFKAFPGKEQSPGREEASDSASKCLPCREGCPFCRDDTPCTVQQAGALWLAVASFQGLCMVLDLACMVAVYHFRRNKSVRTSGLVLLETILSGALLLYFPVVILYFHPSVFRCVLLRWVRLLGFAIMYGTIVLKLYRVLKVFLSRTAQRSPYMTSWRVLRLLLVILLVVLWFLVAWTSAVCQNPEPSRALIAAGLTPEGLQFSMCLLDRWDYMMAVAEFLFLLWGVYLSYAVRTVPSAFHEPRYMAAAIYNELLISAVFHIIRFSLAPGLHPDWMLMLCFAHTHLTVTVTLCLLLVPKFLSKGAQARDDIATEAYEEELDMGRSGSYLNNSITSAWSEHSLDPEDIRDELKKLYAQLEVYKCKKMLANNPHLHKKRNSKKGLGRSLMKRITEIPENMHIHRQCSREDGSEHGSNRSTLRRNPLESGHQGKLREDSLRNKLAGLTKSLSFDHVCDPDGGVGSQVGEKLTPVAGVSGAEGSLLGSLIGRKHTRKQLEPAAAPPRLEPAESTESVPLFWKSASAHNLTHEKKPVQLRTSIMQKSLSVIASAKEKMPGLTSKTQSVEDASKKGLKGPEERTLSEVDETPEHFPKMSISQSVEYNKTPLKMGIMKQQILQVSGSQPSICSETGRNLYDVSEVCPWELEEPQTPTEVKAQKHVSIAPGETGGNPPSLMVEVKRTPEKKRESSLSSSYKPAVMADVCPWDFQEQ</sequence>
<evidence type="ECO:0000256" key="7">
    <source>
        <dbReference type="ARBA" id="ARBA00023018"/>
    </source>
</evidence>
<dbReference type="Gene3D" id="3.30.450.20">
    <property type="entry name" value="PAS domain"/>
    <property type="match status" value="1"/>
</dbReference>
<evidence type="ECO:0000256" key="5">
    <source>
        <dbReference type="ARBA" id="ARBA00022729"/>
    </source>
</evidence>
<feature type="transmembrane region" description="Helical" evidence="18">
    <location>
        <begin position="470"/>
        <end position="491"/>
    </location>
</feature>
<dbReference type="AlphaFoldDB" id="H3CR26"/>
<keyword evidence="11" id="KW-0675">Receptor</keyword>
<feature type="transmembrane region" description="Helical" evidence="18">
    <location>
        <begin position="586"/>
        <end position="608"/>
    </location>
</feature>
<dbReference type="InterPro" id="IPR043458">
    <property type="entry name" value="GPR158/179"/>
</dbReference>
<dbReference type="InterPro" id="IPR017978">
    <property type="entry name" value="GPCR_3_C"/>
</dbReference>
<evidence type="ECO:0000259" key="19">
    <source>
        <dbReference type="PROSITE" id="PS50259"/>
    </source>
</evidence>
<keyword evidence="3" id="KW-1003">Cell membrane</keyword>
<dbReference type="GO" id="GO:0004930">
    <property type="term" value="F:G protein-coupled receptor activity"/>
    <property type="evidence" value="ECO:0007669"/>
    <property type="project" value="UniProtKB-KW"/>
</dbReference>
<evidence type="ECO:0000256" key="13">
    <source>
        <dbReference type="ARBA" id="ARBA00023224"/>
    </source>
</evidence>